<dbReference type="Proteomes" id="UP001054889">
    <property type="component" value="Unassembled WGS sequence"/>
</dbReference>
<protein>
    <recommendedName>
        <fullName evidence="2">SAP domain-containing protein</fullName>
    </recommendedName>
</protein>
<comment type="caution">
    <text evidence="3">The sequence shown here is derived from an EMBL/GenBank/DDBJ whole genome shotgun (WGS) entry which is preliminary data.</text>
</comment>
<feature type="compositionally biased region" description="Basic and acidic residues" evidence="1">
    <location>
        <begin position="15"/>
        <end position="24"/>
    </location>
</feature>
<organism evidence="3 4">
    <name type="scientific">Eleusine coracana subsp. coracana</name>
    <dbReference type="NCBI Taxonomy" id="191504"/>
    <lineage>
        <taxon>Eukaryota</taxon>
        <taxon>Viridiplantae</taxon>
        <taxon>Streptophyta</taxon>
        <taxon>Embryophyta</taxon>
        <taxon>Tracheophyta</taxon>
        <taxon>Spermatophyta</taxon>
        <taxon>Magnoliopsida</taxon>
        <taxon>Liliopsida</taxon>
        <taxon>Poales</taxon>
        <taxon>Poaceae</taxon>
        <taxon>PACMAD clade</taxon>
        <taxon>Chloridoideae</taxon>
        <taxon>Cynodonteae</taxon>
        <taxon>Eleusininae</taxon>
        <taxon>Eleusine</taxon>
    </lineage>
</organism>
<evidence type="ECO:0000256" key="1">
    <source>
        <dbReference type="SAM" id="MobiDB-lite"/>
    </source>
</evidence>
<evidence type="ECO:0000259" key="2">
    <source>
        <dbReference type="PROSITE" id="PS50800"/>
    </source>
</evidence>
<evidence type="ECO:0000313" key="4">
    <source>
        <dbReference type="Proteomes" id="UP001054889"/>
    </source>
</evidence>
<gene>
    <name evidence="3" type="primary">ga22914</name>
    <name evidence="3" type="ORF">PR202_ga22914</name>
</gene>
<feature type="domain" description="SAP" evidence="2">
    <location>
        <begin position="46"/>
        <end position="80"/>
    </location>
</feature>
<dbReference type="PROSITE" id="PS50800">
    <property type="entry name" value="SAP"/>
    <property type="match status" value="1"/>
</dbReference>
<keyword evidence="4" id="KW-1185">Reference proteome</keyword>
<dbReference type="EMBL" id="BQKI01000012">
    <property type="protein sequence ID" value="GJN05296.1"/>
    <property type="molecule type" value="Genomic_DNA"/>
</dbReference>
<accession>A0AAV5D4G3</accession>
<feature type="region of interest" description="Disordered" evidence="1">
    <location>
        <begin position="15"/>
        <end position="39"/>
    </location>
</feature>
<name>A0AAV5D4G3_ELECO</name>
<proteinExistence type="predicted"/>
<dbReference type="AlphaFoldDB" id="A0AAV5D4G3"/>
<evidence type="ECO:0000313" key="3">
    <source>
        <dbReference type="EMBL" id="GJN05296.1"/>
    </source>
</evidence>
<sequence length="123" mass="12948">MDAVAAAGRDRGHFIFDSKGDGADKRKRKGAGDAGSGGAPLDAAKLRGMGYRHLQGLAKAQGLAATGSKKELLQRLLSACATAVAKGLLIYCDGEADEKAKKEKIVKATRRALQCWISTYLTI</sequence>
<dbReference type="InterPro" id="IPR003034">
    <property type="entry name" value="SAP_dom"/>
</dbReference>
<reference evidence="3" key="1">
    <citation type="journal article" date="2018" name="DNA Res.">
        <title>Multiple hybrid de novo genome assembly of finger millet, an orphan allotetraploid crop.</title>
        <authorList>
            <person name="Hatakeyama M."/>
            <person name="Aluri S."/>
            <person name="Balachadran M.T."/>
            <person name="Sivarajan S.R."/>
            <person name="Patrignani A."/>
            <person name="Gruter S."/>
            <person name="Poveda L."/>
            <person name="Shimizu-Inatsugi R."/>
            <person name="Baeten J."/>
            <person name="Francoijs K.J."/>
            <person name="Nataraja K.N."/>
            <person name="Reddy Y.A.N."/>
            <person name="Phadnis S."/>
            <person name="Ravikumar R.L."/>
            <person name="Schlapbach R."/>
            <person name="Sreeman S.M."/>
            <person name="Shimizu K.K."/>
        </authorList>
    </citation>
    <scope>NUCLEOTIDE SEQUENCE</scope>
</reference>
<reference evidence="3" key="2">
    <citation type="submission" date="2021-12" db="EMBL/GenBank/DDBJ databases">
        <title>Resequencing data analysis of finger millet.</title>
        <authorList>
            <person name="Hatakeyama M."/>
            <person name="Aluri S."/>
            <person name="Balachadran M.T."/>
            <person name="Sivarajan S.R."/>
            <person name="Poveda L."/>
            <person name="Shimizu-Inatsugi R."/>
            <person name="Schlapbach R."/>
            <person name="Sreeman S.M."/>
            <person name="Shimizu K.K."/>
        </authorList>
    </citation>
    <scope>NUCLEOTIDE SEQUENCE</scope>
</reference>